<dbReference type="Proteomes" id="UP000050430">
    <property type="component" value="Unassembled WGS sequence"/>
</dbReference>
<dbReference type="OrthoDB" id="5389988at2"/>
<protein>
    <submittedName>
        <fullName evidence="1">CRISPR-associated protein Csd1</fullName>
    </submittedName>
</protein>
<organism evidence="1 2">
    <name type="scientific">Leptolinea tardivitalis</name>
    <dbReference type="NCBI Taxonomy" id="229920"/>
    <lineage>
        <taxon>Bacteria</taxon>
        <taxon>Bacillati</taxon>
        <taxon>Chloroflexota</taxon>
        <taxon>Anaerolineae</taxon>
        <taxon>Anaerolineales</taxon>
        <taxon>Anaerolineaceae</taxon>
        <taxon>Leptolinea</taxon>
    </lineage>
</organism>
<comment type="caution">
    <text evidence="1">The sequence shown here is derived from an EMBL/GenBank/DDBJ whole genome shotgun (WGS) entry which is preliminary data.</text>
</comment>
<dbReference type="NCBIfam" id="TIGR01863">
    <property type="entry name" value="cas_Csd1"/>
    <property type="match status" value="1"/>
</dbReference>
<dbReference type="InterPro" id="IPR010144">
    <property type="entry name" value="CRISPR-assoc_prot_Csd1-typ"/>
</dbReference>
<keyword evidence="2" id="KW-1185">Reference proteome</keyword>
<sequence length="662" mass="74893">MSWMQDLFETYEKCQTIVGQIDEDENNVPLLPICHTTQKAQVEVVLDEEGKFRRASVVPKESSRTIIPCTESSSGRTSGEAPHPLCDKLQYIAYNYSEVGGTKRSYTNSYIKLLEEWCSSPYSDPKIHAILKYVKGGTLIADLVAANVLIAGKDNKLLDKWEKTKDIPTPRIFEVASSQTDIFIRWAVEIPGSIQSAVWTDRDLWDKWIKFYLSTRTESDVSYVSGNRCYPAEQHPAKIRHDGDKAKLISGNDFSGFTFRGRFITPEQAATVGYEETHKAHSALRWLISRQGYQKDGLAIVVWATSGMDVPQIMDDAVDLLGLDTLPEGKVANVPTAEEIAHQVNKLIAGYSQKLDVNTSVIVMGLDAATPGRMSVTYYQKLNGSEFLNRLLDWQESCAWMHSYHFVTAQDESNGKVIRRPVQFIGAPAPIDIAVAAYGSRLDEKLRKATLKRILPCIIEGQPVPRDLVESACRRAVNRNSMKACESLPHNTKFEEALLGAENQNSKEAREWNKTLSIACALFRKQNYEREKYSMSLDPDRKTRDYLYGRLLALAESLEQWALNKAGENRETSAARLMQRFADHPYSTWRNIELSLVPYKARLGGQSIKRQRMIDEVIASFNDDDFLSDKKLSGEFLLGYHCQREELRKASDSNHDTEVDEN</sequence>
<name>A0A0P6XPT1_9CHLR</name>
<evidence type="ECO:0000313" key="1">
    <source>
        <dbReference type="EMBL" id="KPL71271.1"/>
    </source>
</evidence>
<dbReference type="STRING" id="229920.ADM99_11210"/>
<gene>
    <name evidence="1" type="ORF">ADM99_11210</name>
</gene>
<dbReference type="EMBL" id="LGCK01000011">
    <property type="protein sequence ID" value="KPL71271.1"/>
    <property type="molecule type" value="Genomic_DNA"/>
</dbReference>
<dbReference type="RefSeq" id="WP_062423389.1">
    <property type="nucleotide sequence ID" value="NZ_BBYA01000015.1"/>
</dbReference>
<accession>A0A0P6XPT1</accession>
<evidence type="ECO:0000313" key="2">
    <source>
        <dbReference type="Proteomes" id="UP000050430"/>
    </source>
</evidence>
<dbReference type="PATRIC" id="fig|229920.5.peg.3441"/>
<dbReference type="Pfam" id="PF09709">
    <property type="entry name" value="Cas_Csd1"/>
    <property type="match status" value="1"/>
</dbReference>
<dbReference type="AlphaFoldDB" id="A0A0P6XPT1"/>
<dbReference type="CDD" id="cd09757">
    <property type="entry name" value="Cas8c_I-C"/>
    <property type="match status" value="1"/>
</dbReference>
<reference evidence="1 2" key="1">
    <citation type="submission" date="2015-07" db="EMBL/GenBank/DDBJ databases">
        <title>Genome sequence of Leptolinea tardivitalis DSM 16556.</title>
        <authorList>
            <person name="Hemp J."/>
            <person name="Ward L.M."/>
            <person name="Pace L.A."/>
            <person name="Fischer W.W."/>
        </authorList>
    </citation>
    <scope>NUCLEOTIDE SEQUENCE [LARGE SCALE GENOMIC DNA]</scope>
    <source>
        <strain evidence="1 2">YMTK-2</strain>
    </source>
</reference>
<proteinExistence type="predicted"/>